<dbReference type="GO" id="GO:0046872">
    <property type="term" value="F:metal ion binding"/>
    <property type="evidence" value="ECO:0007669"/>
    <property type="project" value="UniProtKB-KW"/>
</dbReference>
<evidence type="ECO:0000313" key="19">
    <source>
        <dbReference type="Proteomes" id="UP000011721"/>
    </source>
</evidence>
<keyword evidence="4" id="KW-0540">Nuclease</keyword>
<keyword evidence="10" id="KW-0238">DNA-binding</keyword>
<dbReference type="NCBIfam" id="NF008746">
    <property type="entry name" value="PRK11779.1"/>
    <property type="match status" value="1"/>
</dbReference>
<dbReference type="PANTHER" id="PTHR11046:SF11">
    <property type="entry name" value="EXODEOXYRIBONUCLEASE I"/>
    <property type="match status" value="1"/>
</dbReference>
<dbReference type="HOGENOM" id="CLU_043508_1_1_7"/>
<dbReference type="InterPro" id="IPR023607">
    <property type="entry name" value="Exodeoxyribonuclease_I"/>
</dbReference>
<dbReference type="AlphaFoldDB" id="M1NZN4"/>
<keyword evidence="9 15" id="KW-0460">Magnesium</keyword>
<feature type="domain" description="ExoI SH3-like" evidence="16">
    <location>
        <begin position="196"/>
        <end position="350"/>
    </location>
</feature>
<proteinExistence type="predicted"/>
<dbReference type="Gene3D" id="3.30.420.10">
    <property type="entry name" value="Ribonuclease H-like superfamily/Ribonuclease H"/>
    <property type="match status" value="1"/>
</dbReference>
<dbReference type="Pfam" id="PF08411">
    <property type="entry name" value="ExoI_SH3"/>
    <property type="match status" value="1"/>
</dbReference>
<evidence type="ECO:0000256" key="11">
    <source>
        <dbReference type="ARBA" id="ARBA00023204"/>
    </source>
</evidence>
<dbReference type="GO" id="GO:0000175">
    <property type="term" value="F:3'-5'-RNA exonuclease activity"/>
    <property type="evidence" value="ECO:0007669"/>
    <property type="project" value="InterPro"/>
</dbReference>
<dbReference type="GO" id="GO:0006281">
    <property type="term" value="P:DNA repair"/>
    <property type="evidence" value="ECO:0007669"/>
    <property type="project" value="UniProtKB-KW"/>
</dbReference>
<dbReference type="PROSITE" id="PS51784">
    <property type="entry name" value="EXOI_SH3"/>
    <property type="match status" value="1"/>
</dbReference>
<reference evidence="19" key="1">
    <citation type="journal article" date="2013" name="Stand. Genomic Sci.">
        <title>Complete genome sequence of Desulfocapsa sulfexigens, a marine deltaproteobacterium specialized in disproportionating inorganic sulfur compounds.</title>
        <authorList>
            <person name="Finster K.W."/>
            <person name="Kjeldsen K.U."/>
            <person name="Kube M."/>
            <person name="Reinhardt R."/>
            <person name="Mussmann M."/>
            <person name="Amann R."/>
            <person name="Schreiber L."/>
        </authorList>
    </citation>
    <scope>NUCLEOTIDE SEQUENCE [LARGE SCALE GENOMIC DNA]</scope>
    <source>
        <strain evidence="19">DSM 10523 / SB164P1</strain>
    </source>
</reference>
<evidence type="ECO:0000259" key="17">
    <source>
        <dbReference type="PROSITE" id="PS51785"/>
    </source>
</evidence>
<dbReference type="Pfam" id="PF00929">
    <property type="entry name" value="RNase_T"/>
    <property type="match status" value="1"/>
</dbReference>
<dbReference type="SMART" id="SM00479">
    <property type="entry name" value="EXOIII"/>
    <property type="match status" value="1"/>
</dbReference>
<dbReference type="InterPro" id="IPR012337">
    <property type="entry name" value="RNaseH-like_sf"/>
</dbReference>
<dbReference type="InterPro" id="IPR036397">
    <property type="entry name" value="RNaseH_sf"/>
</dbReference>
<dbReference type="Gene3D" id="1.20.1280.70">
    <property type="entry name" value="Exonuclease ExoI, domain 3"/>
    <property type="match status" value="1"/>
</dbReference>
<feature type="binding site" evidence="15">
    <location>
        <position position="9"/>
    </location>
    <ligand>
        <name>Mg(2+)</name>
        <dbReference type="ChEBI" id="CHEBI:18420"/>
        <label>1</label>
    </ligand>
</feature>
<dbReference type="STRING" id="1167006.UWK_00156"/>
<evidence type="ECO:0000256" key="7">
    <source>
        <dbReference type="ARBA" id="ARBA00022801"/>
    </source>
</evidence>
<dbReference type="PANTHER" id="PTHR11046">
    <property type="entry name" value="OLIGORIBONUCLEASE, MITOCHONDRIAL"/>
    <property type="match status" value="1"/>
</dbReference>
<dbReference type="InterPro" id="IPR013620">
    <property type="entry name" value="Exonuc_1_SH3"/>
</dbReference>
<dbReference type="PATRIC" id="fig|1167006.5.peg.173"/>
<evidence type="ECO:0000259" key="16">
    <source>
        <dbReference type="PROSITE" id="PS51784"/>
    </source>
</evidence>
<dbReference type="KEGG" id="dsf:UWK_00156"/>
<dbReference type="PIRSF" id="PIRSF000977">
    <property type="entry name" value="Exodeoxyribonuclease_I"/>
    <property type="match status" value="1"/>
</dbReference>
<evidence type="ECO:0000313" key="18">
    <source>
        <dbReference type="EMBL" id="AGF76743.1"/>
    </source>
</evidence>
<evidence type="ECO:0000256" key="9">
    <source>
        <dbReference type="ARBA" id="ARBA00022842"/>
    </source>
</evidence>
<sequence>MTTTLYWHDYETWGADPRRDRPAQFAGIRTDINLNIIGKPMMNYCKPALDMLPQPEACLITGITPQTAMEEGLCEAEFMAEIYHEFIQPGTCGVGYNSIRFDDEFTRYGLYRNFYDPYAREWRNGNSRWDIIDMLRLTRALRPEGIEWPTNEEGVTSFRLEDLTRANSISHEGAHDALSDVHATIELARLIRTRQPKLYNYLFDMRDKRKVGSNLNIQEQLVVLHVSSMYPAKQGCISPVIPLAAHPINKNGIIVYDLRHDPSPLLTLAVDEIKKRLFTRSEDLPEGVERIPLKTIHLNKSPVVVPMSTLTPEAAECWGINLKNIETHAKQLRGLPDLSRKLQQVHGDQQFPPITDPDQNLYGGGFFSDRDRALMEDIHDMSINDLAKTRMKFEDPRLSEMLFRYRARNWPHSLSQEERVRWNTFRHNRVTNPDADCGITLSEYRKQLAKKVMQPDVKERERKIISALADWPTLLGLS</sequence>
<dbReference type="RefSeq" id="WP_015402442.1">
    <property type="nucleotide sequence ID" value="NC_020304.1"/>
</dbReference>
<dbReference type="InterPro" id="IPR038649">
    <property type="entry name" value="EXOI_SH3_sf"/>
</dbReference>
<evidence type="ECO:0000256" key="12">
    <source>
        <dbReference type="ARBA" id="ARBA00031220"/>
    </source>
</evidence>
<accession>M1NZN4</accession>
<keyword evidence="7 18" id="KW-0378">Hydrolase</keyword>
<feature type="binding site" evidence="14">
    <location>
        <position position="11"/>
    </location>
    <ligand>
        <name>substrate</name>
    </ligand>
</feature>
<dbReference type="InterPro" id="IPR058561">
    <property type="entry name" value="Exonuc_1_C"/>
</dbReference>
<dbReference type="eggNOG" id="COG2925">
    <property type="taxonomic scope" value="Bacteria"/>
</dbReference>
<evidence type="ECO:0000256" key="3">
    <source>
        <dbReference type="ARBA" id="ARBA00019900"/>
    </source>
</evidence>
<comment type="cofactor">
    <cofactor evidence="15">
        <name>Mg(2+)</name>
        <dbReference type="ChEBI" id="CHEBI:18420"/>
    </cofactor>
    <text evidence="15">Binds 2 Mg(2+) ions per monomer.</text>
</comment>
<evidence type="ECO:0000256" key="6">
    <source>
        <dbReference type="ARBA" id="ARBA00022763"/>
    </source>
</evidence>
<keyword evidence="5 15" id="KW-0479">Metal-binding</keyword>
<evidence type="ECO:0000256" key="5">
    <source>
        <dbReference type="ARBA" id="ARBA00022723"/>
    </source>
</evidence>
<dbReference type="EMBL" id="CP003985">
    <property type="protein sequence ID" value="AGF76743.1"/>
    <property type="molecule type" value="Genomic_DNA"/>
</dbReference>
<dbReference type="InterPro" id="IPR013520">
    <property type="entry name" value="Ribonucl_H"/>
</dbReference>
<dbReference type="FunFam" id="3.30.420.10:FF:000033">
    <property type="entry name" value="Exodeoxyribonuclease I"/>
    <property type="match status" value="1"/>
</dbReference>
<dbReference type="PROSITE" id="PS51785">
    <property type="entry name" value="EXOI_C"/>
    <property type="match status" value="1"/>
</dbReference>
<dbReference type="Pfam" id="PF26016">
    <property type="entry name" value="ExoI_C"/>
    <property type="match status" value="1"/>
</dbReference>
<evidence type="ECO:0000256" key="8">
    <source>
        <dbReference type="ARBA" id="ARBA00022839"/>
    </source>
</evidence>
<name>M1NZN4_DESSD</name>
<gene>
    <name evidence="18" type="ordered locus">UWK_00156</name>
</gene>
<evidence type="ECO:0000256" key="1">
    <source>
        <dbReference type="ARBA" id="ARBA00000563"/>
    </source>
</evidence>
<evidence type="ECO:0000256" key="14">
    <source>
        <dbReference type="PIRSR" id="PIRSR000977-1"/>
    </source>
</evidence>
<keyword evidence="11" id="KW-0234">DNA repair</keyword>
<feature type="binding site" evidence="14">
    <location>
        <position position="159"/>
    </location>
    <ligand>
        <name>substrate</name>
    </ligand>
</feature>
<keyword evidence="6" id="KW-0227">DNA damage</keyword>
<dbReference type="CDD" id="cd06138">
    <property type="entry name" value="ExoI_N"/>
    <property type="match status" value="1"/>
</dbReference>
<comment type="subunit">
    <text evidence="13">Monomer. Interacts with ssb (via C-terminus); this interaction stimulates the exonuclease activity by recruiting the enzyme to its substrate.</text>
</comment>
<dbReference type="EC" id="3.1.11.1" evidence="2"/>
<dbReference type="InterPro" id="IPR022894">
    <property type="entry name" value="Oligoribonuclease"/>
</dbReference>
<evidence type="ECO:0000256" key="2">
    <source>
        <dbReference type="ARBA" id="ARBA00012108"/>
    </source>
</evidence>
<organism evidence="18 19">
    <name type="scientific">Desulfocapsa sulfexigens (strain DSM 10523 / SB164P1)</name>
    <dbReference type="NCBI Taxonomy" id="1167006"/>
    <lineage>
        <taxon>Bacteria</taxon>
        <taxon>Pseudomonadati</taxon>
        <taxon>Thermodesulfobacteriota</taxon>
        <taxon>Desulfobulbia</taxon>
        <taxon>Desulfobulbales</taxon>
        <taxon>Desulfocapsaceae</taxon>
        <taxon>Desulfocapsa</taxon>
    </lineage>
</organism>
<dbReference type="GO" id="GO:0008310">
    <property type="term" value="F:single-stranded DNA 3'-5' DNA exonuclease activity"/>
    <property type="evidence" value="ECO:0007669"/>
    <property type="project" value="UniProtKB-EC"/>
</dbReference>
<dbReference type="Proteomes" id="UP000011721">
    <property type="component" value="Chromosome"/>
</dbReference>
<evidence type="ECO:0000256" key="10">
    <source>
        <dbReference type="ARBA" id="ARBA00023125"/>
    </source>
</evidence>
<protein>
    <recommendedName>
        <fullName evidence="3">Exodeoxyribonuclease I</fullName>
        <ecNumber evidence="2">3.1.11.1</ecNumber>
    </recommendedName>
    <alternativeName>
        <fullName evidence="12">DNA deoxyribophosphodiesterase</fullName>
    </alternativeName>
</protein>
<feature type="binding site" evidence="15">
    <location>
        <position position="180"/>
    </location>
    <ligand>
        <name>Mg(2+)</name>
        <dbReference type="ChEBI" id="CHEBI:18420"/>
        <label>2</label>
    </ligand>
</feature>
<feature type="domain" description="ExoI C-terminal" evidence="17">
    <location>
        <begin position="353"/>
        <end position="476"/>
    </location>
</feature>
<keyword evidence="8 18" id="KW-0269">Exonuclease</keyword>
<dbReference type="Gene3D" id="3.30.1520.20">
    <property type="entry name" value="Exonuclease ExoI, domain 2"/>
    <property type="match status" value="1"/>
</dbReference>
<dbReference type="GO" id="GO:0003677">
    <property type="term" value="F:DNA binding"/>
    <property type="evidence" value="ECO:0007669"/>
    <property type="project" value="UniProtKB-KW"/>
</dbReference>
<evidence type="ECO:0000256" key="13">
    <source>
        <dbReference type="ARBA" id="ARBA00046792"/>
    </source>
</evidence>
<dbReference type="InterPro" id="IPR034747">
    <property type="entry name" value="EXOI_SH3"/>
</dbReference>
<dbReference type="OrthoDB" id="9763470at2"/>
<keyword evidence="19" id="KW-1185">Reference proteome</keyword>
<dbReference type="Gene3D" id="1.10.287.1240">
    <property type="match status" value="1"/>
</dbReference>
<evidence type="ECO:0000256" key="4">
    <source>
        <dbReference type="ARBA" id="ARBA00022722"/>
    </source>
</evidence>
<evidence type="ECO:0000256" key="15">
    <source>
        <dbReference type="PIRSR" id="PIRSR000977-2"/>
    </source>
</evidence>
<dbReference type="SUPFAM" id="SSF53098">
    <property type="entry name" value="Ribonuclease H-like"/>
    <property type="match status" value="1"/>
</dbReference>
<feature type="binding site" evidence="15">
    <location>
        <position position="11"/>
    </location>
    <ligand>
        <name>Mg(2+)</name>
        <dbReference type="ChEBI" id="CHEBI:18420"/>
        <label>2</label>
    </ligand>
</feature>
<comment type="catalytic activity">
    <reaction evidence="1">
        <text>Exonucleolytic cleavage in the 3'- to 5'-direction to yield nucleoside 5'-phosphates.</text>
        <dbReference type="EC" id="3.1.11.1"/>
    </reaction>
</comment>